<comment type="caution">
    <text evidence="3">The sequence shown here is derived from an EMBL/GenBank/DDBJ whole genome shotgun (WGS) entry which is preliminary data.</text>
</comment>
<dbReference type="InterPro" id="IPR036163">
    <property type="entry name" value="HMA_dom_sf"/>
</dbReference>
<dbReference type="Proteomes" id="UP000295674">
    <property type="component" value="Unassembled WGS sequence"/>
</dbReference>
<dbReference type="InterPro" id="IPR000428">
    <property type="entry name" value="Cu-bd"/>
</dbReference>
<dbReference type="RefSeq" id="WP_132672261.1">
    <property type="nucleotide sequence ID" value="NZ_SMKS01000002.1"/>
</dbReference>
<dbReference type="OrthoDB" id="9813965at2"/>
<dbReference type="InterPro" id="IPR006121">
    <property type="entry name" value="HMA_dom"/>
</dbReference>
<feature type="domain" description="HMA" evidence="2">
    <location>
        <begin position="2"/>
        <end position="67"/>
    </location>
</feature>
<dbReference type="EMBL" id="SMKS01000002">
    <property type="protein sequence ID" value="TDD10163.1"/>
    <property type="molecule type" value="Genomic_DNA"/>
</dbReference>
<evidence type="ECO:0000256" key="1">
    <source>
        <dbReference type="ARBA" id="ARBA00022723"/>
    </source>
</evidence>
<keyword evidence="1" id="KW-0479">Metal-binding</keyword>
<evidence type="ECO:0000259" key="2">
    <source>
        <dbReference type="PROSITE" id="PS50846"/>
    </source>
</evidence>
<keyword evidence="4" id="KW-1185">Reference proteome</keyword>
<dbReference type="Gene3D" id="3.30.70.100">
    <property type="match status" value="1"/>
</dbReference>
<dbReference type="SUPFAM" id="SSF55008">
    <property type="entry name" value="HMA, heavy metal-associated domain"/>
    <property type="match status" value="1"/>
</dbReference>
<dbReference type="Pfam" id="PF00403">
    <property type="entry name" value="HMA"/>
    <property type="match status" value="1"/>
</dbReference>
<dbReference type="InterPro" id="IPR017969">
    <property type="entry name" value="Heavy-metal-associated_CS"/>
</dbReference>
<gene>
    <name evidence="3" type="ORF">E1181_02710</name>
</gene>
<proteinExistence type="predicted"/>
<organism evidence="3 4">
    <name type="scientific">Saccharopolyspora terrae</name>
    <dbReference type="NCBI Taxonomy" id="2530384"/>
    <lineage>
        <taxon>Bacteria</taxon>
        <taxon>Bacillati</taxon>
        <taxon>Actinomycetota</taxon>
        <taxon>Actinomycetes</taxon>
        <taxon>Pseudonocardiales</taxon>
        <taxon>Pseudonocardiaceae</taxon>
        <taxon>Saccharopolyspora</taxon>
    </lineage>
</organism>
<evidence type="ECO:0000313" key="3">
    <source>
        <dbReference type="EMBL" id="TDD10163.1"/>
    </source>
</evidence>
<dbReference type="GO" id="GO:0005507">
    <property type="term" value="F:copper ion binding"/>
    <property type="evidence" value="ECO:0007669"/>
    <property type="project" value="InterPro"/>
</dbReference>
<protein>
    <submittedName>
        <fullName evidence="3">Copper chaperone</fullName>
    </submittedName>
</protein>
<accession>A0A4R4W2Q1</accession>
<dbReference type="AlphaFoldDB" id="A0A4R4W2Q1"/>
<sequence>MAETKYTVTGMTCGHCAASVTEEINKIDGVSDVAVDLPSGAVTVTSDASLSEAAVRSAVEVAGYELAQ</sequence>
<dbReference type="PROSITE" id="PS50846">
    <property type="entry name" value="HMA_2"/>
    <property type="match status" value="1"/>
</dbReference>
<reference evidence="3 4" key="1">
    <citation type="submission" date="2019-03" db="EMBL/GenBank/DDBJ databases">
        <title>Draft genome sequences of novel Actinobacteria.</title>
        <authorList>
            <person name="Sahin N."/>
            <person name="Ay H."/>
            <person name="Saygin H."/>
        </authorList>
    </citation>
    <scope>NUCLEOTIDE SEQUENCE [LARGE SCALE GENOMIC DNA]</scope>
    <source>
        <strain evidence="3 4">16K309</strain>
    </source>
</reference>
<dbReference type="GO" id="GO:0006825">
    <property type="term" value="P:copper ion transport"/>
    <property type="evidence" value="ECO:0007669"/>
    <property type="project" value="InterPro"/>
</dbReference>
<name>A0A4R4W2Q1_9PSEU</name>
<dbReference type="PROSITE" id="PS01047">
    <property type="entry name" value="HMA_1"/>
    <property type="match status" value="1"/>
</dbReference>
<evidence type="ECO:0000313" key="4">
    <source>
        <dbReference type="Proteomes" id="UP000295674"/>
    </source>
</evidence>
<dbReference type="PRINTS" id="PR00944">
    <property type="entry name" value="CUEXPORT"/>
</dbReference>
<dbReference type="CDD" id="cd00371">
    <property type="entry name" value="HMA"/>
    <property type="match status" value="1"/>
</dbReference>